<protein>
    <submittedName>
        <fullName evidence="1">Uncharacterized protein</fullName>
    </submittedName>
</protein>
<name>H2CBP1_9LEPT</name>
<evidence type="ECO:0000313" key="1">
    <source>
        <dbReference type="EMBL" id="EHQ07416.1"/>
    </source>
</evidence>
<reference evidence="1 2" key="1">
    <citation type="submission" date="2011-10" db="EMBL/GenBank/DDBJ databases">
        <title>The Improved High-Quality Draft genome of Leptonema illini DSM 21528.</title>
        <authorList>
            <consortium name="US DOE Joint Genome Institute (JGI-PGF)"/>
            <person name="Lucas S."/>
            <person name="Copeland A."/>
            <person name="Lapidus A."/>
            <person name="Glavina del Rio T."/>
            <person name="Dalin E."/>
            <person name="Tice H."/>
            <person name="Bruce D."/>
            <person name="Goodwin L."/>
            <person name="Pitluck S."/>
            <person name="Peters L."/>
            <person name="Mikhailova N."/>
            <person name="Held B."/>
            <person name="Kyrpides N."/>
            <person name="Mavromatis K."/>
            <person name="Ivanova N."/>
            <person name="Markowitz V."/>
            <person name="Cheng J.-F."/>
            <person name="Hugenholtz P."/>
            <person name="Woyke T."/>
            <person name="Wu D."/>
            <person name="Gronow S."/>
            <person name="Wellnitz S."/>
            <person name="Brambilla E.-M."/>
            <person name="Klenk H.-P."/>
            <person name="Eisen J.A."/>
        </authorList>
    </citation>
    <scope>NUCLEOTIDE SEQUENCE [LARGE SCALE GENOMIC DNA]</scope>
    <source>
        <strain evidence="1 2">DSM 21528</strain>
    </source>
</reference>
<dbReference type="AlphaFoldDB" id="H2CBP1"/>
<keyword evidence="2" id="KW-1185">Reference proteome</keyword>
<accession>H2CBP1</accession>
<proteinExistence type="predicted"/>
<dbReference type="HOGENOM" id="CLU_2369410_0_0_12"/>
<organism evidence="1 2">
    <name type="scientific">Leptonema illini DSM 21528</name>
    <dbReference type="NCBI Taxonomy" id="929563"/>
    <lineage>
        <taxon>Bacteria</taxon>
        <taxon>Pseudomonadati</taxon>
        <taxon>Spirochaetota</taxon>
        <taxon>Spirochaetia</taxon>
        <taxon>Leptospirales</taxon>
        <taxon>Leptospiraceae</taxon>
        <taxon>Leptonema</taxon>
    </lineage>
</organism>
<evidence type="ECO:0000313" key="2">
    <source>
        <dbReference type="Proteomes" id="UP000005737"/>
    </source>
</evidence>
<sequence>MKKNGKGSAKEHTQVDEDLLAAILSILQEDKLSADRTNAQIGDTIYLCTGGDYDGMWRIDGKLDGEESFVFIGLGKSRDSKLTNWMREDRPEIFI</sequence>
<gene>
    <name evidence="1" type="ORF">Lepil_2745</name>
</gene>
<dbReference type="EMBL" id="JH597773">
    <property type="protein sequence ID" value="EHQ07416.1"/>
    <property type="molecule type" value="Genomic_DNA"/>
</dbReference>
<dbReference type="RefSeq" id="WP_002773304.1">
    <property type="nucleotide sequence ID" value="NZ_JH597773.1"/>
</dbReference>
<dbReference type="STRING" id="183.GCA_002009735_01945"/>
<dbReference type="Proteomes" id="UP000005737">
    <property type="component" value="Unassembled WGS sequence"/>
</dbReference>